<evidence type="ECO:0000313" key="11">
    <source>
        <dbReference type="EMBL" id="AUH02704.1"/>
    </source>
</evidence>
<reference evidence="11" key="2">
    <citation type="submission" date="2013-09" db="EMBL/GenBank/DDBJ databases">
        <authorList>
            <person name="Wang G."/>
            <person name="Yang Y."/>
            <person name="Su Y."/>
        </authorList>
    </citation>
    <scope>NUCLEOTIDE SEQUENCE</scope>
    <source>
        <strain evidence="11">ATCC 39006</strain>
    </source>
</reference>
<dbReference type="PANTHER" id="PTHR30505">
    <property type="entry name" value="FRUCTOSE-LIKE PERMEASE"/>
    <property type="match status" value="1"/>
</dbReference>
<dbReference type="STRING" id="104623.Ser39006_00930"/>
<dbReference type="GO" id="GO:0090563">
    <property type="term" value="F:protein-phosphocysteine-sugar phosphotransferase activity"/>
    <property type="evidence" value="ECO:0007669"/>
    <property type="project" value="TreeGrafter"/>
</dbReference>
<evidence type="ECO:0000256" key="6">
    <source>
        <dbReference type="ARBA" id="ARBA00022679"/>
    </source>
</evidence>
<evidence type="ECO:0000256" key="8">
    <source>
        <dbReference type="ARBA" id="ARBA00022777"/>
    </source>
</evidence>
<dbReference type="PROSITE" id="PS51099">
    <property type="entry name" value="PTS_EIIB_TYPE_2"/>
    <property type="match status" value="1"/>
</dbReference>
<dbReference type="GO" id="GO:0016301">
    <property type="term" value="F:kinase activity"/>
    <property type="evidence" value="ECO:0007669"/>
    <property type="project" value="UniProtKB-KW"/>
</dbReference>
<evidence type="ECO:0000256" key="7">
    <source>
        <dbReference type="ARBA" id="ARBA00022683"/>
    </source>
</evidence>
<dbReference type="EC" id="2.7.1.202" evidence="2"/>
<evidence type="ECO:0000256" key="1">
    <source>
        <dbReference type="ARBA" id="ARBA00001401"/>
    </source>
</evidence>
<dbReference type="InterPro" id="IPR036095">
    <property type="entry name" value="PTS_EIIB-like_sf"/>
</dbReference>
<feature type="domain" description="PTS EIIB type-2" evidence="9">
    <location>
        <begin position="1"/>
        <end position="99"/>
    </location>
</feature>
<dbReference type="Proteomes" id="UP000017700">
    <property type="component" value="Chromosome"/>
</dbReference>
<dbReference type="EMBL" id="CP025085">
    <property type="protein sequence ID" value="AUG98389.1"/>
    <property type="molecule type" value="Genomic_DNA"/>
</dbReference>
<evidence type="ECO:0000313" key="13">
    <source>
        <dbReference type="Proteomes" id="UP000233778"/>
    </source>
</evidence>
<dbReference type="Gene3D" id="3.40.50.2300">
    <property type="match status" value="1"/>
</dbReference>
<dbReference type="RefSeq" id="WP_021014202.1">
    <property type="nucleotide sequence ID" value="NZ_CP025084.1"/>
</dbReference>
<evidence type="ECO:0000313" key="12">
    <source>
        <dbReference type="Proteomes" id="UP000017700"/>
    </source>
</evidence>
<comment type="catalytic activity">
    <reaction evidence="1">
        <text>D-fructose(out) + N(pros)-phospho-L-histidyl-[protein] = D-fructose 1-phosphate(in) + L-histidyl-[protein]</text>
        <dbReference type="Rhea" id="RHEA:49252"/>
        <dbReference type="Rhea" id="RHEA-COMP:9745"/>
        <dbReference type="Rhea" id="RHEA-COMP:9746"/>
        <dbReference type="ChEBI" id="CHEBI:29979"/>
        <dbReference type="ChEBI" id="CHEBI:37721"/>
        <dbReference type="ChEBI" id="CHEBI:58674"/>
        <dbReference type="ChEBI" id="CHEBI:64837"/>
        <dbReference type="EC" id="2.7.1.202"/>
    </reaction>
</comment>
<name>A0A2I5TDR3_SERS3</name>
<evidence type="ECO:0000313" key="10">
    <source>
        <dbReference type="EMBL" id="AUG98389.1"/>
    </source>
</evidence>
<evidence type="ECO:0000256" key="3">
    <source>
        <dbReference type="ARBA" id="ARBA00022448"/>
    </source>
</evidence>
<dbReference type="SUPFAM" id="SSF52794">
    <property type="entry name" value="PTS system IIB component-like"/>
    <property type="match status" value="1"/>
</dbReference>
<dbReference type="GO" id="GO:0009401">
    <property type="term" value="P:phosphoenolpyruvate-dependent sugar phosphotransferase system"/>
    <property type="evidence" value="ECO:0007669"/>
    <property type="project" value="UniProtKB-KW"/>
</dbReference>
<proteinExistence type="predicted"/>
<reference evidence="10 13" key="3">
    <citation type="submission" date="2017-11" db="EMBL/GenBank/DDBJ databases">
        <title>Complete genome sequence of Serratia sp. ATCC 39006 LacA.</title>
        <authorList>
            <person name="Hampton H.G."/>
            <person name="Jackson S.A."/>
            <person name="Jauregui R."/>
            <person name="Poulter G.T.M."/>
            <person name="Salmond G.P.C."/>
            <person name="Fineran P.C."/>
        </authorList>
    </citation>
    <scope>NUCLEOTIDE SEQUENCE [LARGE SCALE GENOMIC DNA]</scope>
    <source>
        <strain evidence="10 13">ATCC 39006</strain>
    </source>
</reference>
<dbReference type="EMBL" id="CP025084">
    <property type="protein sequence ID" value="AUH02704.1"/>
    <property type="molecule type" value="Genomic_DNA"/>
</dbReference>
<keyword evidence="8" id="KW-0418">Kinase</keyword>
<dbReference type="InterPro" id="IPR013011">
    <property type="entry name" value="PTS_EIIB_2"/>
</dbReference>
<organism evidence="11 12">
    <name type="scientific">Serratia sp. (strain ATCC 39006)</name>
    <name type="common">Prodigiosinella confusarubida</name>
    <dbReference type="NCBI Taxonomy" id="104623"/>
    <lineage>
        <taxon>Bacteria</taxon>
        <taxon>Pseudomonadati</taxon>
        <taxon>Pseudomonadota</taxon>
        <taxon>Gammaproteobacteria</taxon>
        <taxon>Enterobacterales</taxon>
        <taxon>Pectobacteriaceae</taxon>
        <taxon>Prodigiosinella</taxon>
    </lineage>
</organism>
<evidence type="ECO:0000256" key="4">
    <source>
        <dbReference type="ARBA" id="ARBA00022553"/>
    </source>
</evidence>
<dbReference type="PANTHER" id="PTHR30505:SF0">
    <property type="entry name" value="FRUCTOSE-LIKE PTS SYSTEM EIIBC COMPONENT-RELATED"/>
    <property type="match status" value="1"/>
</dbReference>
<sequence>MNIVCVAACTAGIAHTYIAREKLIKGAKALNYAIRVETQGTIGTENELTPDEIATADVVILAVDIKIKGEERFKGKPIVRVKTEIVIKSPVKFLEKVAGSLARA</sequence>
<keyword evidence="12" id="KW-1185">Reference proteome</keyword>
<dbReference type="InterPro" id="IPR050864">
    <property type="entry name" value="Bacterial_PTS_Sugar_Transport"/>
</dbReference>
<protein>
    <recommendedName>
        <fullName evidence="2">protein-N(pi)-phosphohistidine--D-fructose phosphotransferase</fullName>
        <ecNumber evidence="2">2.7.1.202</ecNumber>
    </recommendedName>
</protein>
<dbReference type="AlphaFoldDB" id="A0A2I5TDR3"/>
<evidence type="ECO:0000259" key="9">
    <source>
        <dbReference type="PROSITE" id="PS51099"/>
    </source>
</evidence>
<keyword evidence="6" id="KW-0808">Transferase</keyword>
<reference evidence="11 12" key="1">
    <citation type="journal article" date="2013" name="Genome Announc.">
        <title>Draft genome sequence of Serratia sp. strain ATCC 39006, a model bacterium for analysis of the biosynthesis and regulation of prodigiosin, a carbapenem, and gas vesicles.</title>
        <authorList>
            <person name="Fineran P.C."/>
            <person name="Iglesias Cans M.C."/>
            <person name="Ramsay J.P."/>
            <person name="Wilf N.M."/>
            <person name="Cossyleon D."/>
            <person name="McNeil M.B."/>
            <person name="Williamson N.R."/>
            <person name="Monson R.E."/>
            <person name="Becher S.A."/>
            <person name="Stanton J.A."/>
            <person name="Brugger K."/>
            <person name="Brown S.D."/>
            <person name="Salmond G.P."/>
        </authorList>
    </citation>
    <scope>NUCLEOTIDE SEQUENCE [LARGE SCALE GENOMIC DNA]</scope>
    <source>
        <strain evidence="11">ATCC 39006</strain>
        <strain evidence="12">ATCC 39006 / SC 11482</strain>
    </source>
</reference>
<dbReference type="InterPro" id="IPR003501">
    <property type="entry name" value="PTS_EIIB_2/3"/>
</dbReference>
<accession>A0A2I5TDR3</accession>
<evidence type="ECO:0000256" key="2">
    <source>
        <dbReference type="ARBA" id="ARBA00012799"/>
    </source>
</evidence>
<dbReference type="GO" id="GO:0022877">
    <property type="term" value="F:protein-N(PI)-phosphohistidine-fructose phosphotransferase system transporter activity"/>
    <property type="evidence" value="ECO:0007669"/>
    <property type="project" value="InterPro"/>
</dbReference>
<dbReference type="CDD" id="cd05569">
    <property type="entry name" value="PTS_IIB_fructose"/>
    <property type="match status" value="1"/>
</dbReference>
<reference evidence="11" key="4">
    <citation type="submission" date="2017-11" db="EMBL/GenBank/DDBJ databases">
        <title>Complete genome sequence of Serratia sp. ATCC 39006.</title>
        <authorList>
            <person name="Hampton H.G."/>
            <person name="Jackson S.A."/>
            <person name="Jauregui R."/>
            <person name="Poulter G.T.M."/>
            <person name="Salmond G.P.C."/>
            <person name="Fineran P.C."/>
        </authorList>
    </citation>
    <scope>NUCLEOTIDE SEQUENCE</scope>
    <source>
        <strain evidence="11">ATCC 39006</strain>
    </source>
</reference>
<gene>
    <name evidence="10" type="ORF">CWC46_00250</name>
    <name evidence="11" type="ORF">Ser39006_000250</name>
</gene>
<dbReference type="KEGG" id="sera:Ser39006_000250"/>
<dbReference type="KEGG" id="serq:CWC46_00250"/>
<dbReference type="NCBIfam" id="TIGR00829">
    <property type="entry name" value="FRU"/>
    <property type="match status" value="1"/>
</dbReference>
<keyword evidence="4" id="KW-0597">Phosphoprotein</keyword>
<dbReference type="Proteomes" id="UP000233778">
    <property type="component" value="Chromosome"/>
</dbReference>
<keyword evidence="5" id="KW-0762">Sugar transport</keyword>
<dbReference type="OrthoDB" id="9782569at2"/>
<dbReference type="GO" id="GO:0005886">
    <property type="term" value="C:plasma membrane"/>
    <property type="evidence" value="ECO:0007669"/>
    <property type="project" value="TreeGrafter"/>
</dbReference>
<keyword evidence="7" id="KW-0598">Phosphotransferase system</keyword>
<dbReference type="InterPro" id="IPR003353">
    <property type="entry name" value="PTS_IIB_fruc"/>
</dbReference>
<keyword evidence="3" id="KW-0813">Transport</keyword>
<evidence type="ECO:0000256" key="5">
    <source>
        <dbReference type="ARBA" id="ARBA00022597"/>
    </source>
</evidence>
<dbReference type="Pfam" id="PF02302">
    <property type="entry name" value="PTS_IIB"/>
    <property type="match status" value="1"/>
</dbReference>